<dbReference type="InterPro" id="IPR002213">
    <property type="entry name" value="UDP_glucos_trans"/>
</dbReference>
<protein>
    <submittedName>
        <fullName evidence="4">Uncharacterized protein</fullName>
    </submittedName>
</protein>
<dbReference type="GO" id="GO:0016906">
    <property type="term" value="F:sterol 3-beta-glucosyltransferase activity"/>
    <property type="evidence" value="ECO:0007669"/>
    <property type="project" value="UniProtKB-ARBA"/>
</dbReference>
<gene>
    <name evidence="4" type="ORF">Ae201684_017665</name>
</gene>
<proteinExistence type="predicted"/>
<accession>A0A6G0WA56</accession>
<dbReference type="InterPro" id="IPR050426">
    <property type="entry name" value="Glycosyltransferase_28"/>
</dbReference>
<dbReference type="GO" id="GO:0005975">
    <property type="term" value="P:carbohydrate metabolic process"/>
    <property type="evidence" value="ECO:0007669"/>
    <property type="project" value="InterPro"/>
</dbReference>
<dbReference type="Proteomes" id="UP000481153">
    <property type="component" value="Unassembled WGS sequence"/>
</dbReference>
<sequence length="449" mass="49450">MVSQPRRIVLTNVGSRGDVQPYCLVGKALEARGHHVTIAAEKRVENIVVDEYKLPFRCIAGDFVGILFDPNYTERLYRARNFEFLRMTGEWTERFDVDRSELQASIVAALEGAEVVVSGYLIALYTYSICEANGATWIPLYLGNAALPTSEYPHWLVEDLTFGFSCLNKWGHSMITQKLWSDRRDEVNRWRQETLQLPPITSKFGIVDSMLANESIAILDACSLVLSGPHQRVPLDYPPGKLNSVGFIFPPEDEPGSDALQAFLKASDLPVIYIGFGSMPVLEPLALVQLAIQVCQNAKCRCVIATGSTVNKLAECAALASTYADTIFLETNVVSHMWLFPRMSCLLHHCGMGTTGVALRSGTPQIPCPKFIDQPHNAKVLVQLGVALQSLSGDKMTVQNVTRAVQQVLANERNVQGRAKEVGAIVANESDKNLERISDLILAAPPTFA</sequence>
<dbReference type="InterPro" id="IPR010610">
    <property type="entry name" value="EryCIII-like_C"/>
</dbReference>
<dbReference type="PANTHER" id="PTHR48050:SF19">
    <property type="entry name" value="GLYCOSYL TRANSFERASE FAMILY 28 C-TERMINAL DOMAIN-CONTAINING PROTEIN-RELATED"/>
    <property type="match status" value="1"/>
</dbReference>
<dbReference type="PANTHER" id="PTHR48050">
    <property type="entry name" value="STEROL 3-BETA-GLUCOSYLTRANSFERASE"/>
    <property type="match status" value="1"/>
</dbReference>
<dbReference type="Gene3D" id="3.40.50.2000">
    <property type="entry name" value="Glycogen Phosphorylase B"/>
    <property type="match status" value="2"/>
</dbReference>
<dbReference type="EMBL" id="VJMJ01000307">
    <property type="protein sequence ID" value="KAF0723435.1"/>
    <property type="molecule type" value="Genomic_DNA"/>
</dbReference>
<evidence type="ECO:0000259" key="2">
    <source>
        <dbReference type="Pfam" id="PF03033"/>
    </source>
</evidence>
<dbReference type="Pfam" id="PF06722">
    <property type="entry name" value="EryCIII-like_C"/>
    <property type="match status" value="1"/>
</dbReference>
<evidence type="ECO:0000313" key="4">
    <source>
        <dbReference type="EMBL" id="KAF0723435.1"/>
    </source>
</evidence>
<organism evidence="4 5">
    <name type="scientific">Aphanomyces euteiches</name>
    <dbReference type="NCBI Taxonomy" id="100861"/>
    <lineage>
        <taxon>Eukaryota</taxon>
        <taxon>Sar</taxon>
        <taxon>Stramenopiles</taxon>
        <taxon>Oomycota</taxon>
        <taxon>Saprolegniomycetes</taxon>
        <taxon>Saprolegniales</taxon>
        <taxon>Verrucalvaceae</taxon>
        <taxon>Aphanomyces</taxon>
    </lineage>
</organism>
<dbReference type="InterPro" id="IPR004276">
    <property type="entry name" value="GlycoTrans_28_N"/>
</dbReference>
<dbReference type="SUPFAM" id="SSF53756">
    <property type="entry name" value="UDP-Glycosyltransferase/glycogen phosphorylase"/>
    <property type="match status" value="1"/>
</dbReference>
<keyword evidence="5" id="KW-1185">Reference proteome</keyword>
<dbReference type="CDD" id="cd03784">
    <property type="entry name" value="GT1_Gtf-like"/>
    <property type="match status" value="1"/>
</dbReference>
<feature type="domain" description="Erythromycin biosynthesis protein CIII-like C-terminal" evidence="3">
    <location>
        <begin position="338"/>
        <end position="414"/>
    </location>
</feature>
<evidence type="ECO:0000259" key="3">
    <source>
        <dbReference type="Pfam" id="PF06722"/>
    </source>
</evidence>
<evidence type="ECO:0000256" key="1">
    <source>
        <dbReference type="ARBA" id="ARBA00022679"/>
    </source>
</evidence>
<dbReference type="AlphaFoldDB" id="A0A6G0WA56"/>
<dbReference type="Pfam" id="PF03033">
    <property type="entry name" value="Glyco_transf_28"/>
    <property type="match status" value="1"/>
</dbReference>
<name>A0A6G0WA56_9STRA</name>
<reference evidence="4 5" key="1">
    <citation type="submission" date="2019-07" db="EMBL/GenBank/DDBJ databases">
        <title>Genomics analysis of Aphanomyces spp. identifies a new class of oomycete effector associated with host adaptation.</title>
        <authorList>
            <person name="Gaulin E."/>
        </authorList>
    </citation>
    <scope>NUCLEOTIDE SEQUENCE [LARGE SCALE GENOMIC DNA]</scope>
    <source>
        <strain evidence="4 5">ATCC 201684</strain>
    </source>
</reference>
<keyword evidence="1" id="KW-0808">Transferase</keyword>
<feature type="domain" description="Glycosyltransferase family 28 N-terminal" evidence="2">
    <location>
        <begin position="8"/>
        <end position="71"/>
    </location>
</feature>
<dbReference type="FunFam" id="3.40.50.2000:FF:000009">
    <property type="entry name" value="Sterol 3-beta-glucosyltransferase UGT80A2"/>
    <property type="match status" value="1"/>
</dbReference>
<evidence type="ECO:0000313" key="5">
    <source>
        <dbReference type="Proteomes" id="UP000481153"/>
    </source>
</evidence>
<comment type="caution">
    <text evidence="4">The sequence shown here is derived from an EMBL/GenBank/DDBJ whole genome shotgun (WGS) entry which is preliminary data.</text>
</comment>
<dbReference type="VEuPathDB" id="FungiDB:AeMF1_018667"/>